<gene>
    <name evidence="1" type="ORF">DPMN_132990</name>
</gene>
<proteinExistence type="predicted"/>
<name>A0A9D4FUE0_DREPO</name>
<comment type="caution">
    <text evidence="1">The sequence shown here is derived from an EMBL/GenBank/DDBJ whole genome shotgun (WGS) entry which is preliminary data.</text>
</comment>
<sequence>MTKSDITDNQDHSQNSSSIGSLWVRSLYRFFLGNGLDSLPVINYTNAIFTSFPHTHTTIPQETKCSSAWVNNNAGNSIDGTAGNAGCGNAVGGKIGCGNCGFIFTETA</sequence>
<evidence type="ECO:0000313" key="2">
    <source>
        <dbReference type="Proteomes" id="UP000828390"/>
    </source>
</evidence>
<keyword evidence="2" id="KW-1185">Reference proteome</keyword>
<organism evidence="1 2">
    <name type="scientific">Dreissena polymorpha</name>
    <name type="common">Zebra mussel</name>
    <name type="synonym">Mytilus polymorpha</name>
    <dbReference type="NCBI Taxonomy" id="45954"/>
    <lineage>
        <taxon>Eukaryota</taxon>
        <taxon>Metazoa</taxon>
        <taxon>Spiralia</taxon>
        <taxon>Lophotrochozoa</taxon>
        <taxon>Mollusca</taxon>
        <taxon>Bivalvia</taxon>
        <taxon>Autobranchia</taxon>
        <taxon>Heteroconchia</taxon>
        <taxon>Euheterodonta</taxon>
        <taxon>Imparidentia</taxon>
        <taxon>Neoheterodontei</taxon>
        <taxon>Myida</taxon>
        <taxon>Dreissenoidea</taxon>
        <taxon>Dreissenidae</taxon>
        <taxon>Dreissena</taxon>
    </lineage>
</organism>
<dbReference type="AlphaFoldDB" id="A0A9D4FUE0"/>
<dbReference type="Proteomes" id="UP000828390">
    <property type="component" value="Unassembled WGS sequence"/>
</dbReference>
<reference evidence="1" key="1">
    <citation type="journal article" date="2019" name="bioRxiv">
        <title>The Genome of the Zebra Mussel, Dreissena polymorpha: A Resource for Invasive Species Research.</title>
        <authorList>
            <person name="McCartney M.A."/>
            <person name="Auch B."/>
            <person name="Kono T."/>
            <person name="Mallez S."/>
            <person name="Zhang Y."/>
            <person name="Obille A."/>
            <person name="Becker A."/>
            <person name="Abrahante J.E."/>
            <person name="Garbe J."/>
            <person name="Badalamenti J.P."/>
            <person name="Herman A."/>
            <person name="Mangelson H."/>
            <person name="Liachko I."/>
            <person name="Sullivan S."/>
            <person name="Sone E.D."/>
            <person name="Koren S."/>
            <person name="Silverstein K.A.T."/>
            <person name="Beckman K.B."/>
            <person name="Gohl D.M."/>
        </authorList>
    </citation>
    <scope>NUCLEOTIDE SEQUENCE</scope>
    <source>
        <strain evidence="1">Duluth1</strain>
        <tissue evidence="1">Whole animal</tissue>
    </source>
</reference>
<dbReference type="EMBL" id="JAIWYP010000006">
    <property type="protein sequence ID" value="KAH3804702.1"/>
    <property type="molecule type" value="Genomic_DNA"/>
</dbReference>
<accession>A0A9D4FUE0</accession>
<reference evidence="1" key="2">
    <citation type="submission" date="2020-11" db="EMBL/GenBank/DDBJ databases">
        <authorList>
            <person name="McCartney M.A."/>
            <person name="Auch B."/>
            <person name="Kono T."/>
            <person name="Mallez S."/>
            <person name="Becker A."/>
            <person name="Gohl D.M."/>
            <person name="Silverstein K.A.T."/>
            <person name="Koren S."/>
            <person name="Bechman K.B."/>
            <person name="Herman A."/>
            <person name="Abrahante J.E."/>
            <person name="Garbe J."/>
        </authorList>
    </citation>
    <scope>NUCLEOTIDE SEQUENCE</scope>
    <source>
        <strain evidence="1">Duluth1</strain>
        <tissue evidence="1">Whole animal</tissue>
    </source>
</reference>
<evidence type="ECO:0000313" key="1">
    <source>
        <dbReference type="EMBL" id="KAH3804702.1"/>
    </source>
</evidence>
<protein>
    <submittedName>
        <fullName evidence="1">Uncharacterized protein</fullName>
    </submittedName>
</protein>